<dbReference type="EMBL" id="JAUFRC010000001">
    <property type="protein sequence ID" value="MDN3711707.1"/>
    <property type="molecule type" value="Genomic_DNA"/>
</dbReference>
<dbReference type="InterPro" id="IPR011010">
    <property type="entry name" value="DNA_brk_join_enz"/>
</dbReference>
<proteinExistence type="predicted"/>
<feature type="domain" description="Tyr recombinase" evidence="2">
    <location>
        <begin position="1"/>
        <end position="90"/>
    </location>
</feature>
<organism evidence="3 4">
    <name type="scientific">Paracoccus cavernae</name>
    <dbReference type="NCBI Taxonomy" id="1571207"/>
    <lineage>
        <taxon>Bacteria</taxon>
        <taxon>Pseudomonadati</taxon>
        <taxon>Pseudomonadota</taxon>
        <taxon>Alphaproteobacteria</taxon>
        <taxon>Rhodobacterales</taxon>
        <taxon>Paracoccaceae</taxon>
        <taxon>Paracoccus</taxon>
    </lineage>
</organism>
<keyword evidence="1" id="KW-0233">DNA recombination</keyword>
<dbReference type="SUPFAM" id="SSF56349">
    <property type="entry name" value="DNA breaking-rejoining enzymes"/>
    <property type="match status" value="1"/>
</dbReference>
<evidence type="ECO:0000256" key="1">
    <source>
        <dbReference type="ARBA" id="ARBA00023172"/>
    </source>
</evidence>
<dbReference type="Proteomes" id="UP001243846">
    <property type="component" value="Unassembled WGS sequence"/>
</dbReference>
<dbReference type="RefSeq" id="WP_377685892.1">
    <property type="nucleotide sequence ID" value="NZ_JBHMDZ010000013.1"/>
</dbReference>
<protein>
    <submittedName>
        <fullName evidence="3">Tyrosine-type recombinase/integrase</fullName>
    </submittedName>
</protein>
<evidence type="ECO:0000313" key="3">
    <source>
        <dbReference type="EMBL" id="MDN3711707.1"/>
    </source>
</evidence>
<accession>A0ABT8D4T5</accession>
<evidence type="ECO:0000313" key="4">
    <source>
        <dbReference type="Proteomes" id="UP001243846"/>
    </source>
</evidence>
<reference evidence="4" key="1">
    <citation type="journal article" date="2019" name="Int. J. Syst. Evol. Microbiol.">
        <title>The Global Catalogue of Microorganisms (GCM) 10K type strain sequencing project: providing services to taxonomists for standard genome sequencing and annotation.</title>
        <authorList>
            <consortium name="The Broad Institute Genomics Platform"/>
            <consortium name="The Broad Institute Genome Sequencing Center for Infectious Disease"/>
            <person name="Wu L."/>
            <person name="Ma J."/>
        </authorList>
    </citation>
    <scope>NUCLEOTIDE SEQUENCE [LARGE SCALE GENOMIC DNA]</scope>
    <source>
        <strain evidence="4">CECT 8482</strain>
    </source>
</reference>
<dbReference type="Pfam" id="PF00589">
    <property type="entry name" value="Phage_integrase"/>
    <property type="match status" value="1"/>
</dbReference>
<dbReference type="PROSITE" id="PS51898">
    <property type="entry name" value="TYR_RECOMBINASE"/>
    <property type="match status" value="1"/>
</dbReference>
<dbReference type="Gene3D" id="1.10.443.10">
    <property type="entry name" value="Intergrase catalytic core"/>
    <property type="match status" value="1"/>
</dbReference>
<keyword evidence="4" id="KW-1185">Reference proteome</keyword>
<dbReference type="InterPro" id="IPR002104">
    <property type="entry name" value="Integrase_catalytic"/>
</dbReference>
<sequence>MSRSAALSDYVIEWHGKPVQNIRKGFARAVASAGLRDVGMHTLRHTAAVHMVEGGTVIGEVIQFLGHSNPSITFRVYARYSPTHLRKAASILDFSAGPDNSR</sequence>
<evidence type="ECO:0000259" key="2">
    <source>
        <dbReference type="PROSITE" id="PS51898"/>
    </source>
</evidence>
<name>A0ABT8D4T5_9RHOB</name>
<gene>
    <name evidence="3" type="ORF">QWZ10_07425</name>
</gene>
<dbReference type="InterPro" id="IPR013762">
    <property type="entry name" value="Integrase-like_cat_sf"/>
</dbReference>
<comment type="caution">
    <text evidence="3">The sequence shown here is derived from an EMBL/GenBank/DDBJ whole genome shotgun (WGS) entry which is preliminary data.</text>
</comment>